<evidence type="ECO:0000313" key="3">
    <source>
        <dbReference type="Proteomes" id="UP000620124"/>
    </source>
</evidence>
<evidence type="ECO:0000313" key="2">
    <source>
        <dbReference type="EMBL" id="KAF7371674.1"/>
    </source>
</evidence>
<reference evidence="2" key="1">
    <citation type="submission" date="2020-05" db="EMBL/GenBank/DDBJ databases">
        <title>Mycena genomes resolve the evolution of fungal bioluminescence.</title>
        <authorList>
            <person name="Tsai I.J."/>
        </authorList>
    </citation>
    <scope>NUCLEOTIDE SEQUENCE</scope>
    <source>
        <strain evidence="2">CCC161011</strain>
    </source>
</reference>
<comment type="caution">
    <text evidence="2">The sequence shown here is derived from an EMBL/GenBank/DDBJ whole genome shotgun (WGS) entry which is preliminary data.</text>
</comment>
<evidence type="ECO:0000256" key="1">
    <source>
        <dbReference type="SAM" id="MobiDB-lite"/>
    </source>
</evidence>
<feature type="region of interest" description="Disordered" evidence="1">
    <location>
        <begin position="203"/>
        <end position="230"/>
    </location>
</feature>
<feature type="region of interest" description="Disordered" evidence="1">
    <location>
        <begin position="60"/>
        <end position="190"/>
    </location>
</feature>
<dbReference type="Proteomes" id="UP000620124">
    <property type="component" value="Unassembled WGS sequence"/>
</dbReference>
<accession>A0A8H6Z6V2</accession>
<name>A0A8H6Z6V2_9AGAR</name>
<gene>
    <name evidence="2" type="ORF">MVEN_00023600</name>
</gene>
<feature type="compositionally biased region" description="Polar residues" evidence="1">
    <location>
        <begin position="73"/>
        <end position="90"/>
    </location>
</feature>
<keyword evidence="3" id="KW-1185">Reference proteome</keyword>
<organism evidence="2 3">
    <name type="scientific">Mycena venus</name>
    <dbReference type="NCBI Taxonomy" id="2733690"/>
    <lineage>
        <taxon>Eukaryota</taxon>
        <taxon>Fungi</taxon>
        <taxon>Dikarya</taxon>
        <taxon>Basidiomycota</taxon>
        <taxon>Agaricomycotina</taxon>
        <taxon>Agaricomycetes</taxon>
        <taxon>Agaricomycetidae</taxon>
        <taxon>Agaricales</taxon>
        <taxon>Marasmiineae</taxon>
        <taxon>Mycenaceae</taxon>
        <taxon>Mycena</taxon>
    </lineage>
</organism>
<dbReference type="AlphaFoldDB" id="A0A8H6Z6V2"/>
<feature type="compositionally biased region" description="Pro residues" evidence="1">
    <location>
        <begin position="109"/>
        <end position="127"/>
    </location>
</feature>
<protein>
    <submittedName>
        <fullName evidence="2">Uncharacterized protein</fullName>
    </submittedName>
</protein>
<dbReference type="EMBL" id="JACAZI010000001">
    <property type="protein sequence ID" value="KAF7371674.1"/>
    <property type="molecule type" value="Genomic_DNA"/>
</dbReference>
<sequence>MAMWRKVCFWTHTTCNGHPKANDVQQGAEKAAAAANRAAAAAQQAASAANEVLSAVHGSSVRAQSVVPRVSPAASQSDRAVASATQSSSTKARHGAWRSRYPPTGRMTPLPPPDPNRFRNPSPPSPPRANSRAPIVGPSSARPSRRDPNLLLPPPGEKPVPLYDDDSDGVDDAALMLVDDPPSLPPPSVALSSTLASISSASSLSASSSPAPTFRPKPDPGASIPHLKPDPDRILGSVSLASTSHVPDSSAVYFVSARTKTIFTSYKLAEKNSGLLGGVDLRRSLEAACEFAMQVGATASDEMEMTKYISLNEGRVFGTPWAALAHAGNYGIRVYTGGEDGLWACVSKSEIYVNGKLVWQFNV</sequence>
<proteinExistence type="predicted"/>